<evidence type="ECO:0000313" key="3">
    <source>
        <dbReference type="Proteomes" id="UP000799444"/>
    </source>
</evidence>
<feature type="region of interest" description="Disordered" evidence="1">
    <location>
        <begin position="146"/>
        <end position="165"/>
    </location>
</feature>
<dbReference type="EMBL" id="ML996097">
    <property type="protein sequence ID" value="KAF2741457.1"/>
    <property type="molecule type" value="Genomic_DNA"/>
</dbReference>
<comment type="caution">
    <text evidence="2">The sequence shown here is derived from an EMBL/GenBank/DDBJ whole genome shotgun (WGS) entry which is preliminary data.</text>
</comment>
<accession>A0A9P4RDC2</accession>
<evidence type="ECO:0000313" key="2">
    <source>
        <dbReference type="EMBL" id="KAF2741457.1"/>
    </source>
</evidence>
<protein>
    <submittedName>
        <fullName evidence="2">Uncharacterized protein</fullName>
    </submittedName>
</protein>
<keyword evidence="3" id="KW-1185">Reference proteome</keyword>
<feature type="compositionally biased region" description="Basic and acidic residues" evidence="1">
    <location>
        <begin position="153"/>
        <end position="164"/>
    </location>
</feature>
<gene>
    <name evidence="2" type="ORF">EJ04DRAFT_4545</name>
</gene>
<dbReference type="Proteomes" id="UP000799444">
    <property type="component" value="Unassembled WGS sequence"/>
</dbReference>
<name>A0A9P4RDC2_9PLEO</name>
<reference evidence="2" key="1">
    <citation type="journal article" date="2020" name="Stud. Mycol.">
        <title>101 Dothideomycetes genomes: a test case for predicting lifestyles and emergence of pathogens.</title>
        <authorList>
            <person name="Haridas S."/>
            <person name="Albert R."/>
            <person name="Binder M."/>
            <person name="Bloem J."/>
            <person name="Labutti K."/>
            <person name="Salamov A."/>
            <person name="Andreopoulos B."/>
            <person name="Baker S."/>
            <person name="Barry K."/>
            <person name="Bills G."/>
            <person name="Bluhm B."/>
            <person name="Cannon C."/>
            <person name="Castanera R."/>
            <person name="Culley D."/>
            <person name="Daum C."/>
            <person name="Ezra D."/>
            <person name="Gonzalez J."/>
            <person name="Henrissat B."/>
            <person name="Kuo A."/>
            <person name="Liang C."/>
            <person name="Lipzen A."/>
            <person name="Lutzoni F."/>
            <person name="Magnuson J."/>
            <person name="Mondo S."/>
            <person name="Nolan M."/>
            <person name="Ohm R."/>
            <person name="Pangilinan J."/>
            <person name="Park H.-J."/>
            <person name="Ramirez L."/>
            <person name="Alfaro M."/>
            <person name="Sun H."/>
            <person name="Tritt A."/>
            <person name="Yoshinaga Y."/>
            <person name="Zwiers L.-H."/>
            <person name="Turgeon B."/>
            <person name="Goodwin S."/>
            <person name="Spatafora J."/>
            <person name="Crous P."/>
            <person name="Grigoriev I."/>
        </authorList>
    </citation>
    <scope>NUCLEOTIDE SEQUENCE</scope>
    <source>
        <strain evidence="2">CBS 125425</strain>
    </source>
</reference>
<organism evidence="2 3">
    <name type="scientific">Polyplosphaeria fusca</name>
    <dbReference type="NCBI Taxonomy" id="682080"/>
    <lineage>
        <taxon>Eukaryota</taxon>
        <taxon>Fungi</taxon>
        <taxon>Dikarya</taxon>
        <taxon>Ascomycota</taxon>
        <taxon>Pezizomycotina</taxon>
        <taxon>Dothideomycetes</taxon>
        <taxon>Pleosporomycetidae</taxon>
        <taxon>Pleosporales</taxon>
        <taxon>Tetraplosphaeriaceae</taxon>
        <taxon>Polyplosphaeria</taxon>
    </lineage>
</organism>
<dbReference type="AlphaFoldDB" id="A0A9P4RDC2"/>
<proteinExistence type="predicted"/>
<sequence length="170" mass="19669">MRARRAPHLPQKMVHDTKMPPALVHNGLDAEVAGRGSKKLCDILTQMRPNMAGRTGRIYRHSTRLSSLYKKSLIEQGIWHSSISTGWSREICSSRRAERLRYRATHDEKYCNTTHHVAYSTQPSHARTMILLLRYRLQPCDAYFEPSSRKPGRRPEDVVERKGNVDQCAW</sequence>
<evidence type="ECO:0000256" key="1">
    <source>
        <dbReference type="SAM" id="MobiDB-lite"/>
    </source>
</evidence>